<evidence type="ECO:0000313" key="1">
    <source>
        <dbReference type="EMBL" id="GAI62543.1"/>
    </source>
</evidence>
<sequence length="87" mass="9762">MGATAYQNLTNRTAECEGATFDVVFYGTGVKDVLSNYGSPFYSLIAGSYLSGGVHHMRRTFVDFNIPDFPDSINFISLWLYFIENVM</sequence>
<name>X1Q2W2_9ZZZZ</name>
<accession>X1Q2W2</accession>
<gene>
    <name evidence="1" type="ORF">S12H4_10319</name>
</gene>
<dbReference type="EMBL" id="BARW01004385">
    <property type="protein sequence ID" value="GAI62543.1"/>
    <property type="molecule type" value="Genomic_DNA"/>
</dbReference>
<proteinExistence type="predicted"/>
<organism evidence="1">
    <name type="scientific">marine sediment metagenome</name>
    <dbReference type="NCBI Taxonomy" id="412755"/>
    <lineage>
        <taxon>unclassified sequences</taxon>
        <taxon>metagenomes</taxon>
        <taxon>ecological metagenomes</taxon>
    </lineage>
</organism>
<dbReference type="AlphaFoldDB" id="X1Q2W2"/>
<comment type="caution">
    <text evidence="1">The sequence shown here is derived from an EMBL/GenBank/DDBJ whole genome shotgun (WGS) entry which is preliminary data.</text>
</comment>
<protein>
    <submittedName>
        <fullName evidence="1">Uncharacterized protein</fullName>
    </submittedName>
</protein>
<reference evidence="1" key="1">
    <citation type="journal article" date="2014" name="Front. Microbiol.">
        <title>High frequency of phylogenetically diverse reductive dehalogenase-homologous genes in deep subseafloor sedimentary metagenomes.</title>
        <authorList>
            <person name="Kawai M."/>
            <person name="Futagami T."/>
            <person name="Toyoda A."/>
            <person name="Takaki Y."/>
            <person name="Nishi S."/>
            <person name="Hori S."/>
            <person name="Arai W."/>
            <person name="Tsubouchi T."/>
            <person name="Morono Y."/>
            <person name="Uchiyama I."/>
            <person name="Ito T."/>
            <person name="Fujiyama A."/>
            <person name="Inagaki F."/>
            <person name="Takami H."/>
        </authorList>
    </citation>
    <scope>NUCLEOTIDE SEQUENCE</scope>
    <source>
        <strain evidence="1">Expedition CK06-06</strain>
    </source>
</reference>
<feature type="non-terminal residue" evidence="1">
    <location>
        <position position="87"/>
    </location>
</feature>